<dbReference type="GO" id="GO:0008237">
    <property type="term" value="F:metallopeptidase activity"/>
    <property type="evidence" value="ECO:0007669"/>
    <property type="project" value="InterPro"/>
</dbReference>
<evidence type="ECO:0000259" key="4">
    <source>
        <dbReference type="Pfam" id="PF10633"/>
    </source>
</evidence>
<dbReference type="InterPro" id="IPR008752">
    <property type="entry name" value="Peptidase_M11"/>
</dbReference>
<dbReference type="InterPro" id="IPR013783">
    <property type="entry name" value="Ig-like_fold"/>
</dbReference>
<keyword evidence="2" id="KW-0732">Signal</keyword>
<dbReference type="SUPFAM" id="SSF55486">
    <property type="entry name" value="Metalloproteases ('zincins'), catalytic domain"/>
    <property type="match status" value="1"/>
</dbReference>
<name>A0A0Q2MG76_VIBFU</name>
<feature type="chain" id="PRO_5006194524" evidence="2">
    <location>
        <begin position="24"/>
        <end position="672"/>
    </location>
</feature>
<feature type="domain" description="Alpha-galactosidase NEW3" evidence="4">
    <location>
        <begin position="461"/>
        <end position="536"/>
    </location>
</feature>
<dbReference type="InterPro" id="IPR024079">
    <property type="entry name" value="MetalloPept_cat_dom_sf"/>
</dbReference>
<proteinExistence type="predicted"/>
<accession>A0A0Q2MG76</accession>
<protein>
    <submittedName>
        <fullName evidence="5">Calcium-binding protein</fullName>
    </submittedName>
</protein>
<evidence type="ECO:0000313" key="5">
    <source>
        <dbReference type="EMBL" id="KQH86706.1"/>
    </source>
</evidence>
<feature type="compositionally biased region" description="Low complexity" evidence="1">
    <location>
        <begin position="651"/>
        <end position="663"/>
    </location>
</feature>
<organism evidence="5 6">
    <name type="scientific">Vibrio furnissii</name>
    <dbReference type="NCBI Taxonomy" id="29494"/>
    <lineage>
        <taxon>Bacteria</taxon>
        <taxon>Pseudomonadati</taxon>
        <taxon>Pseudomonadota</taxon>
        <taxon>Gammaproteobacteria</taxon>
        <taxon>Vibrionales</taxon>
        <taxon>Vibrionaceae</taxon>
        <taxon>Vibrio</taxon>
    </lineage>
</organism>
<sequence>MNQFSLGLFASIGVLMSVNTAYAAQTTALEGTLSIEYEDFQGHSQLKYWLIDNQNNRSEIALAHNPGWLKSGQRVRLHGQANNDKFAVDDEGITLLSTGSSSSTTTTVTSTNATAISGERTILVVEVHAPSYDVDRYTTSEIRELVLNQANQFFQETSYGAMSLTGQVAPSIVVDYDTTSCKTPDLAMKAQAVLASSGYDVNAYDHVMYLMPYYGACSWSGKAEVSGKNTFIRRFAADTVFHELGHNLGLYHANKKECGTAVTDGSNCTVTEYGDTLSAMGNATYTTHFNSFHKEQLGWLDNRVVTLQSSGLVTLSVFEESDNSAPKTLKVLKGINASGNAEWYYIEYRQAVGFDGAFGTYYAHYLDGVRLREGTDNTPSSSLLLDTTPESATDEGSDWYDISLHPGQTYQDAHNGISISVVSSDAASVTLEVLYGNESAATCTVESATLTASSTAIVNAQAGDTVQFTYSVTNNDTSECGSATFTFSDTLPTGWSADLSQTQLTLQPGETQQVSMSVMVPSDADAADYWVQANAQRSGSSATSSATNQVRVTSSDTGTANQAPQAMGETVIINSITAVTIDVLSNDYDADGDNLQLVSVGQGSKGTVYANGDGTLTYVPAKSFKSTDSFTYTITDGTDTATATVNIELQKSSTGSGSETTSGSKGGKVKTR</sequence>
<feature type="region of interest" description="Disordered" evidence="1">
    <location>
        <begin position="650"/>
        <end position="672"/>
    </location>
</feature>
<dbReference type="Proteomes" id="UP000051221">
    <property type="component" value="Unassembled WGS sequence"/>
</dbReference>
<dbReference type="Pfam" id="PF10633">
    <property type="entry name" value="NPCBM_assoc"/>
    <property type="match status" value="1"/>
</dbReference>
<feature type="domain" description="Peptidase M11 gametolysin" evidence="3">
    <location>
        <begin position="181"/>
        <end position="363"/>
    </location>
</feature>
<dbReference type="Gene3D" id="3.40.390.10">
    <property type="entry name" value="Collagenase (Catalytic Domain)"/>
    <property type="match status" value="1"/>
</dbReference>
<evidence type="ECO:0000256" key="2">
    <source>
        <dbReference type="SAM" id="SignalP"/>
    </source>
</evidence>
<dbReference type="Gene3D" id="2.60.40.10">
    <property type="entry name" value="Immunoglobulins"/>
    <property type="match status" value="1"/>
</dbReference>
<evidence type="ECO:0000256" key="1">
    <source>
        <dbReference type="SAM" id="MobiDB-lite"/>
    </source>
</evidence>
<dbReference type="Pfam" id="PF17963">
    <property type="entry name" value="Big_9"/>
    <property type="match status" value="1"/>
</dbReference>
<dbReference type="EMBL" id="LKHS01000005">
    <property type="protein sequence ID" value="KQH86706.1"/>
    <property type="molecule type" value="Genomic_DNA"/>
</dbReference>
<evidence type="ECO:0000259" key="3">
    <source>
        <dbReference type="Pfam" id="PF05548"/>
    </source>
</evidence>
<feature type="signal peptide" evidence="2">
    <location>
        <begin position="1"/>
        <end position="23"/>
    </location>
</feature>
<gene>
    <name evidence="5" type="ORF">AMR76_06340</name>
</gene>
<dbReference type="InParanoid" id="A0A0Q2MG76"/>
<keyword evidence="6" id="KW-1185">Reference proteome</keyword>
<dbReference type="Gene3D" id="2.60.40.2810">
    <property type="match status" value="1"/>
</dbReference>
<dbReference type="InterPro" id="IPR018905">
    <property type="entry name" value="A-galactase_NEW3"/>
</dbReference>
<comment type="caution">
    <text evidence="5">The sequence shown here is derived from an EMBL/GenBank/DDBJ whole genome shotgun (WGS) entry which is preliminary data.</text>
</comment>
<dbReference type="Pfam" id="PF05548">
    <property type="entry name" value="Peptidase_M11"/>
    <property type="match status" value="1"/>
</dbReference>
<dbReference type="RefSeq" id="WP_055465640.1">
    <property type="nucleotide sequence ID" value="NZ_LKHS01000005.1"/>
</dbReference>
<evidence type="ECO:0000313" key="6">
    <source>
        <dbReference type="Proteomes" id="UP000051221"/>
    </source>
</evidence>
<reference evidence="5 6" key="1">
    <citation type="submission" date="2015-08" db="EMBL/GenBank/DDBJ databases">
        <title>Antibacterial properties of a collection of Vibrionaceae strains.</title>
        <authorList>
            <person name="Giubergia S."/>
        </authorList>
    </citation>
    <scope>NUCLEOTIDE SEQUENCE [LARGE SCALE GENOMIC DNA]</scope>
    <source>
        <strain evidence="5 6">S0821</strain>
    </source>
</reference>
<dbReference type="AlphaFoldDB" id="A0A0Q2MG76"/>